<keyword evidence="5 11" id="KW-0812">Transmembrane</keyword>
<evidence type="ECO:0000256" key="11">
    <source>
        <dbReference type="PROSITE-ProRule" id="PRU01360"/>
    </source>
</evidence>
<dbReference type="GO" id="GO:0006826">
    <property type="term" value="P:iron ion transport"/>
    <property type="evidence" value="ECO:0007669"/>
    <property type="project" value="UniProtKB-KW"/>
</dbReference>
<organism evidence="16 17">
    <name type="scientific">Aurantiacibacter xanthus</name>
    <dbReference type="NCBI Taxonomy" id="1784712"/>
    <lineage>
        <taxon>Bacteria</taxon>
        <taxon>Pseudomonadati</taxon>
        <taxon>Pseudomonadota</taxon>
        <taxon>Alphaproteobacteria</taxon>
        <taxon>Sphingomonadales</taxon>
        <taxon>Erythrobacteraceae</taxon>
        <taxon>Aurantiacibacter</taxon>
    </lineage>
</organism>
<keyword evidence="2 11" id="KW-0813">Transport</keyword>
<dbReference type="Proteomes" id="UP000265366">
    <property type="component" value="Unassembled WGS sequence"/>
</dbReference>
<dbReference type="EMBL" id="QXFM01000117">
    <property type="protein sequence ID" value="RIV82582.1"/>
    <property type="molecule type" value="Genomic_DNA"/>
</dbReference>
<dbReference type="PANTHER" id="PTHR32552:SF81">
    <property type="entry name" value="TONB-DEPENDENT OUTER MEMBRANE RECEPTOR"/>
    <property type="match status" value="1"/>
</dbReference>
<keyword evidence="9 11" id="KW-0472">Membrane</keyword>
<comment type="subcellular location">
    <subcellularLocation>
        <location evidence="1 11">Cell outer membrane</location>
        <topology evidence="1 11">Multi-pass membrane protein</topology>
    </subcellularLocation>
</comment>
<accession>A0A3A1P5L8</accession>
<keyword evidence="8 12" id="KW-0798">TonB box</keyword>
<keyword evidence="4" id="KW-0410">Iron transport</keyword>
<dbReference type="OrthoDB" id="9760333at2"/>
<proteinExistence type="inferred from homology"/>
<dbReference type="GO" id="GO:0009279">
    <property type="term" value="C:cell outer membrane"/>
    <property type="evidence" value="ECO:0007669"/>
    <property type="project" value="UniProtKB-SubCell"/>
</dbReference>
<dbReference type="Gene3D" id="2.40.170.20">
    <property type="entry name" value="TonB-dependent receptor, beta-barrel domain"/>
    <property type="match status" value="1"/>
</dbReference>
<keyword evidence="17" id="KW-1185">Reference proteome</keyword>
<evidence type="ECO:0000256" key="4">
    <source>
        <dbReference type="ARBA" id="ARBA00022496"/>
    </source>
</evidence>
<comment type="caution">
    <text evidence="16">The sequence shown here is derived from an EMBL/GenBank/DDBJ whole genome shotgun (WGS) entry which is preliminary data.</text>
</comment>
<evidence type="ECO:0000256" key="6">
    <source>
        <dbReference type="ARBA" id="ARBA00023004"/>
    </source>
</evidence>
<evidence type="ECO:0000256" key="8">
    <source>
        <dbReference type="ARBA" id="ARBA00023077"/>
    </source>
</evidence>
<dbReference type="InterPro" id="IPR000531">
    <property type="entry name" value="Beta-barrel_TonB"/>
</dbReference>
<dbReference type="PROSITE" id="PS52016">
    <property type="entry name" value="TONB_DEPENDENT_REC_3"/>
    <property type="match status" value="1"/>
</dbReference>
<keyword evidence="10 11" id="KW-0998">Cell outer membrane</keyword>
<evidence type="ECO:0000256" key="3">
    <source>
        <dbReference type="ARBA" id="ARBA00022452"/>
    </source>
</evidence>
<keyword evidence="16" id="KW-0675">Receptor</keyword>
<dbReference type="PANTHER" id="PTHR32552">
    <property type="entry name" value="FERRICHROME IRON RECEPTOR-RELATED"/>
    <property type="match status" value="1"/>
</dbReference>
<evidence type="ECO:0000259" key="15">
    <source>
        <dbReference type="Pfam" id="PF07715"/>
    </source>
</evidence>
<dbReference type="AlphaFoldDB" id="A0A3A1P5L8"/>
<protein>
    <submittedName>
        <fullName evidence="16">TonB-dependent receptor</fullName>
    </submittedName>
</protein>
<evidence type="ECO:0000313" key="17">
    <source>
        <dbReference type="Proteomes" id="UP000265366"/>
    </source>
</evidence>
<evidence type="ECO:0000256" key="5">
    <source>
        <dbReference type="ARBA" id="ARBA00022692"/>
    </source>
</evidence>
<feature type="transmembrane region" description="Helical" evidence="13">
    <location>
        <begin position="57"/>
        <end position="78"/>
    </location>
</feature>
<dbReference type="SUPFAM" id="SSF56935">
    <property type="entry name" value="Porins"/>
    <property type="match status" value="1"/>
</dbReference>
<evidence type="ECO:0000256" key="13">
    <source>
        <dbReference type="SAM" id="Phobius"/>
    </source>
</evidence>
<gene>
    <name evidence="16" type="ORF">D2V17_14795</name>
</gene>
<dbReference type="Pfam" id="PF00593">
    <property type="entry name" value="TonB_dep_Rec_b-barrel"/>
    <property type="match status" value="1"/>
</dbReference>
<keyword evidence="13" id="KW-1133">Transmembrane helix</keyword>
<dbReference type="InterPro" id="IPR012910">
    <property type="entry name" value="Plug_dom"/>
</dbReference>
<keyword evidence="7" id="KW-0406">Ion transport</keyword>
<name>A0A3A1P5L8_9SPHN</name>
<evidence type="ECO:0000256" key="2">
    <source>
        <dbReference type="ARBA" id="ARBA00022448"/>
    </source>
</evidence>
<dbReference type="InterPro" id="IPR036942">
    <property type="entry name" value="Beta-barrel_TonB_sf"/>
</dbReference>
<evidence type="ECO:0000256" key="12">
    <source>
        <dbReference type="RuleBase" id="RU003357"/>
    </source>
</evidence>
<evidence type="ECO:0000313" key="16">
    <source>
        <dbReference type="EMBL" id="RIV82582.1"/>
    </source>
</evidence>
<dbReference type="InterPro" id="IPR039426">
    <property type="entry name" value="TonB-dep_rcpt-like"/>
</dbReference>
<evidence type="ECO:0000259" key="14">
    <source>
        <dbReference type="Pfam" id="PF00593"/>
    </source>
</evidence>
<feature type="domain" description="TonB-dependent receptor-like beta-barrel" evidence="14">
    <location>
        <begin position="493"/>
        <end position="809"/>
    </location>
</feature>
<evidence type="ECO:0000256" key="9">
    <source>
        <dbReference type="ARBA" id="ARBA00023136"/>
    </source>
</evidence>
<sequence>MCFNLKISICIDRRNKERSGVLRCGWCGRVNFWEEYVDPLTRGRLALRTYHTRSAPVFGRAALLAGAAVLFTAFPALAQDGRRTAAGDTASDEIVVTATRKTTLLSRTPIAVTAKGREELDEQGVRSIADIASITPGVSFGQSAIIYGTGQTIISIRGVDSQSGIPTTGVYIDDTPIQTRVGVSPSLGNAYPQIFDLERVEVLRGPQGTLFGSGSVGGAIRFITPKPNYNDLSVYSRAELASTKNGSLSYEGGVAVGGPLVEDKIGLRYSLWSRHDGGYIDRLDPYTNDLVEEDSDYTNSMSARLALGFRLGNALTLTPSVYYQRQYINDNSRFEVDASDVEEGDLRQGLNQGNEKHKDRFVLPALKAELELGGVSIVSDTSYFDRRTHTINDDTSLSYVFSGGLTGRPFPVGFEDYAPTTTSNTRQELFTQELRVQDNNDSSRLSWIVGLFYQKSKVLDDFRGRDERLLDIINLPQIAAGEPLFDSLTEVFGTELYDGQYSVVTRNEHRDQQYAAYGQADYEVFDGFKVTAGLRYTIAEYQFTGFNAGPVLATDGRTDTADTTSRTLTPKFGLSYQADPNNLFYASASKGVRGPGVSPPVGANCIADAAAIGFDPFATLNVEPDSIWSYEIGSKNRLFGGKLAVDASAYRIEWSNAQTLFALPQCTIQTALNLGEAKIDGFDVAVSARPFSGLRLGASVAYINARYTTDIPGPNDTVVRRAGEPFPLVAPWTVQANAEYAHRLGEGEGYARADFSYSSRIKKPVDVDSPLVDPTLPRPPSTSMLDIRVGHRFSVGLTEIDASVFINNVTDERPLLALFHETPDSNFYRAGTFRPRTVGITLTVNR</sequence>
<keyword evidence="6" id="KW-0408">Iron</keyword>
<reference evidence="16 17" key="1">
    <citation type="submission" date="2018-08" db="EMBL/GenBank/DDBJ databases">
        <title>Erythrobacter zhengii sp.nov., a bacterium isolated from deep-sea sediment.</title>
        <authorList>
            <person name="Fang C."/>
            <person name="Wu Y.-H."/>
            <person name="Sun C."/>
            <person name="Wang H."/>
            <person name="Cheng H."/>
            <person name="Meng F.-X."/>
            <person name="Wang C.-S."/>
            <person name="Xu X.-W."/>
        </authorList>
    </citation>
    <scope>NUCLEOTIDE SEQUENCE [LARGE SCALE GENOMIC DNA]</scope>
    <source>
        <strain evidence="16 17">CCTCC AB 2015396</strain>
    </source>
</reference>
<comment type="similarity">
    <text evidence="11 12">Belongs to the TonB-dependent receptor family.</text>
</comment>
<keyword evidence="3 11" id="KW-1134">Transmembrane beta strand</keyword>
<dbReference type="Pfam" id="PF07715">
    <property type="entry name" value="Plug"/>
    <property type="match status" value="1"/>
</dbReference>
<evidence type="ECO:0000256" key="10">
    <source>
        <dbReference type="ARBA" id="ARBA00023237"/>
    </source>
</evidence>
<evidence type="ECO:0000256" key="1">
    <source>
        <dbReference type="ARBA" id="ARBA00004571"/>
    </source>
</evidence>
<feature type="domain" description="TonB-dependent receptor plug" evidence="15">
    <location>
        <begin position="106"/>
        <end position="219"/>
    </location>
</feature>
<evidence type="ECO:0000256" key="7">
    <source>
        <dbReference type="ARBA" id="ARBA00023065"/>
    </source>
</evidence>